<comment type="catalytic activity">
    <reaction evidence="14 15">
        <text>coproporphyrinogen III + 2 S-adenosyl-L-methionine = protoporphyrinogen IX + 2 5'-deoxyadenosine + 2 L-methionine + 2 CO2</text>
        <dbReference type="Rhea" id="RHEA:15425"/>
        <dbReference type="ChEBI" id="CHEBI:16526"/>
        <dbReference type="ChEBI" id="CHEBI:17319"/>
        <dbReference type="ChEBI" id="CHEBI:57307"/>
        <dbReference type="ChEBI" id="CHEBI:57309"/>
        <dbReference type="ChEBI" id="CHEBI:57844"/>
        <dbReference type="ChEBI" id="CHEBI:59789"/>
        <dbReference type="EC" id="1.3.98.3"/>
    </reaction>
</comment>
<evidence type="ECO:0000313" key="18">
    <source>
        <dbReference type="Proteomes" id="UP001596161"/>
    </source>
</evidence>
<dbReference type="InterPro" id="IPR034505">
    <property type="entry name" value="Coproporphyrinogen-III_oxidase"/>
</dbReference>
<evidence type="ECO:0000256" key="6">
    <source>
        <dbReference type="ARBA" id="ARBA00022490"/>
    </source>
</evidence>
<dbReference type="InterPro" id="IPR007197">
    <property type="entry name" value="rSAM"/>
</dbReference>
<dbReference type="SFLD" id="SFLDS00029">
    <property type="entry name" value="Radical_SAM"/>
    <property type="match status" value="1"/>
</dbReference>
<comment type="similarity">
    <text evidence="3 15">Belongs to the anaerobic coproporphyrinogen-III oxidase family.</text>
</comment>
<dbReference type="RefSeq" id="WP_378015685.1">
    <property type="nucleotide sequence ID" value="NZ_JBHSKT010000001.1"/>
</dbReference>
<comment type="subunit">
    <text evidence="4">Monomer.</text>
</comment>
<keyword evidence="12 15" id="KW-0627">Porphyrin biosynthesis</keyword>
<organism evidence="17 18">
    <name type="scientific">Adhaeribacter terreus</name>
    <dbReference type="NCBI Taxonomy" id="529703"/>
    <lineage>
        <taxon>Bacteria</taxon>
        <taxon>Pseudomonadati</taxon>
        <taxon>Bacteroidota</taxon>
        <taxon>Cytophagia</taxon>
        <taxon>Cytophagales</taxon>
        <taxon>Hymenobacteraceae</taxon>
        <taxon>Adhaeribacter</taxon>
    </lineage>
</organism>
<proteinExistence type="inferred from homology"/>
<sequence>MNTLKQLIEKYNQPVPRYTSYPTVPFWDSALPDKNRWQAIVKDTFQATNSKEGISLYLHLPFCESLCTYCGCNKRITKNHGVEPVYLQAILKEWSMYREILEEKPVIREIHLGGGTPTFFSPENLTTLLTKLLEGCDIHPNHEFSFEGHPNNTTREHLQALYDLGFRRVSYGVQDLSLKVQQAINRIQPFENVKNGTEMAREIGYTSVNFDLIYGLPFQTLESIKDTFEQVITLSPDRIAFYSYAHVPWKEKSQRAYSEEDLPQDEEKFALYELGREMLLEAGYHDVGMDHFAKAEDDLYVAKLENRLHRNFMGYTTNNTKLLIGLGVSAISDAFYGYMQNVKTVEEYYALLKMEELPIVKGYFCTDEDVEMRSHILNIACTGRTKWISEPECAQLNPEILLHLLDLNADDLIELGNNGLQVTPLGNRFIRNICNAFDLKMRAANTQTGAAEKMFSKAV</sequence>
<dbReference type="SFLD" id="SFLDG01082">
    <property type="entry name" value="B12-binding_domain_containing"/>
    <property type="match status" value="1"/>
</dbReference>
<evidence type="ECO:0000256" key="7">
    <source>
        <dbReference type="ARBA" id="ARBA00022691"/>
    </source>
</evidence>
<evidence type="ECO:0000256" key="4">
    <source>
        <dbReference type="ARBA" id="ARBA00011245"/>
    </source>
</evidence>
<keyword evidence="18" id="KW-1185">Reference proteome</keyword>
<comment type="caution">
    <text evidence="17">The sequence shown here is derived from an EMBL/GenBank/DDBJ whole genome shotgun (WGS) entry which is preliminary data.</text>
</comment>
<accession>A0ABW0E6T1</accession>
<dbReference type="Gene3D" id="1.10.10.920">
    <property type="match status" value="1"/>
</dbReference>
<dbReference type="GO" id="GO:0051989">
    <property type="term" value="F:coproporphyrinogen dehydrogenase activity"/>
    <property type="evidence" value="ECO:0007669"/>
    <property type="project" value="UniProtKB-EC"/>
</dbReference>
<dbReference type="InterPro" id="IPR004558">
    <property type="entry name" value="Coprogen_oxidase_HemN"/>
</dbReference>
<evidence type="ECO:0000256" key="8">
    <source>
        <dbReference type="ARBA" id="ARBA00022723"/>
    </source>
</evidence>
<dbReference type="SMART" id="SM00729">
    <property type="entry name" value="Elp3"/>
    <property type="match status" value="1"/>
</dbReference>
<keyword evidence="8 15" id="KW-0479">Metal-binding</keyword>
<evidence type="ECO:0000256" key="3">
    <source>
        <dbReference type="ARBA" id="ARBA00005493"/>
    </source>
</evidence>
<keyword evidence="9 15" id="KW-0560">Oxidoreductase</keyword>
<comment type="cofactor">
    <cofactor evidence="15">
        <name>[4Fe-4S] cluster</name>
        <dbReference type="ChEBI" id="CHEBI:49883"/>
    </cofactor>
    <text evidence="15">Binds 1 [4Fe-4S] cluster. The cluster is coordinated with 3 cysteines and an exchangeable S-adenosyl-L-methionine.</text>
</comment>
<evidence type="ECO:0000256" key="15">
    <source>
        <dbReference type="PIRNR" id="PIRNR000167"/>
    </source>
</evidence>
<protein>
    <recommendedName>
        <fullName evidence="15">Coproporphyrinogen-III oxidase</fullName>
        <ecNumber evidence="15">1.3.98.3</ecNumber>
    </recommendedName>
</protein>
<keyword evidence="11 15" id="KW-0411">Iron-sulfur</keyword>
<keyword evidence="7 15" id="KW-0949">S-adenosyl-L-methionine</keyword>
<dbReference type="SUPFAM" id="SSF102114">
    <property type="entry name" value="Radical SAM enzymes"/>
    <property type="match status" value="1"/>
</dbReference>
<comment type="pathway">
    <text evidence="2 15">Porphyrin-containing compound metabolism; protoporphyrin-IX biosynthesis; protoporphyrinogen-IX from coproporphyrinogen-III (AdoMet route): step 1/1.</text>
</comment>
<dbReference type="Proteomes" id="UP001596161">
    <property type="component" value="Unassembled WGS sequence"/>
</dbReference>
<dbReference type="InterPro" id="IPR058240">
    <property type="entry name" value="rSAM_sf"/>
</dbReference>
<evidence type="ECO:0000256" key="5">
    <source>
        <dbReference type="ARBA" id="ARBA00022485"/>
    </source>
</evidence>
<dbReference type="NCBIfam" id="TIGR00538">
    <property type="entry name" value="hemN"/>
    <property type="match status" value="1"/>
</dbReference>
<name>A0ABW0E6T1_9BACT</name>
<evidence type="ECO:0000256" key="14">
    <source>
        <dbReference type="ARBA" id="ARBA00048321"/>
    </source>
</evidence>
<dbReference type="PANTHER" id="PTHR13932">
    <property type="entry name" value="COPROPORPHYRINIGEN III OXIDASE"/>
    <property type="match status" value="1"/>
</dbReference>
<comment type="function">
    <text evidence="13">Involved in the heme biosynthesis. Catalyzes the anaerobic oxidative decarboxylation of propionate groups of rings A and B of coproporphyrinogen III to yield the vinyl groups in protoporphyrinogen IX.</text>
</comment>
<dbReference type="InterPro" id="IPR006638">
    <property type="entry name" value="Elp3/MiaA/NifB-like_rSAM"/>
</dbReference>
<evidence type="ECO:0000256" key="1">
    <source>
        <dbReference type="ARBA" id="ARBA00004496"/>
    </source>
</evidence>
<evidence type="ECO:0000256" key="13">
    <source>
        <dbReference type="ARBA" id="ARBA00024295"/>
    </source>
</evidence>
<evidence type="ECO:0000259" key="16">
    <source>
        <dbReference type="PROSITE" id="PS51918"/>
    </source>
</evidence>
<dbReference type="PROSITE" id="PS51918">
    <property type="entry name" value="RADICAL_SAM"/>
    <property type="match status" value="1"/>
</dbReference>
<dbReference type="SFLD" id="SFLDG01065">
    <property type="entry name" value="anaerobic_coproporphyrinogen-I"/>
    <property type="match status" value="1"/>
</dbReference>
<dbReference type="InterPro" id="IPR023404">
    <property type="entry name" value="rSAM_horseshoe"/>
</dbReference>
<keyword evidence="5 15" id="KW-0004">4Fe-4S</keyword>
<evidence type="ECO:0000256" key="9">
    <source>
        <dbReference type="ARBA" id="ARBA00023002"/>
    </source>
</evidence>
<dbReference type="EMBL" id="JBHSKT010000001">
    <property type="protein sequence ID" value="MFC5269306.1"/>
    <property type="molecule type" value="Genomic_DNA"/>
</dbReference>
<dbReference type="Pfam" id="PF04055">
    <property type="entry name" value="Radical_SAM"/>
    <property type="match status" value="1"/>
</dbReference>
<dbReference type="CDD" id="cd01335">
    <property type="entry name" value="Radical_SAM"/>
    <property type="match status" value="1"/>
</dbReference>
<dbReference type="Gene3D" id="3.80.30.20">
    <property type="entry name" value="tm_1862 like domain"/>
    <property type="match status" value="1"/>
</dbReference>
<evidence type="ECO:0000256" key="2">
    <source>
        <dbReference type="ARBA" id="ARBA00004785"/>
    </source>
</evidence>
<dbReference type="PIRSF" id="PIRSF000167">
    <property type="entry name" value="HemN"/>
    <property type="match status" value="1"/>
</dbReference>
<keyword evidence="10 15" id="KW-0408">Iron</keyword>
<dbReference type="EC" id="1.3.98.3" evidence="15"/>
<gene>
    <name evidence="17" type="primary">hemN</name>
    <name evidence="17" type="ORF">ACFPIB_01705</name>
</gene>
<evidence type="ECO:0000256" key="12">
    <source>
        <dbReference type="ARBA" id="ARBA00023244"/>
    </source>
</evidence>
<reference evidence="18" key="1">
    <citation type="journal article" date="2019" name="Int. J. Syst. Evol. Microbiol.">
        <title>The Global Catalogue of Microorganisms (GCM) 10K type strain sequencing project: providing services to taxonomists for standard genome sequencing and annotation.</title>
        <authorList>
            <consortium name="The Broad Institute Genomics Platform"/>
            <consortium name="The Broad Institute Genome Sequencing Center for Infectious Disease"/>
            <person name="Wu L."/>
            <person name="Ma J."/>
        </authorList>
    </citation>
    <scope>NUCLEOTIDE SEQUENCE [LARGE SCALE GENOMIC DNA]</scope>
    <source>
        <strain evidence="18">KACC 12602</strain>
    </source>
</reference>
<evidence type="ECO:0000256" key="10">
    <source>
        <dbReference type="ARBA" id="ARBA00023004"/>
    </source>
</evidence>
<evidence type="ECO:0000313" key="17">
    <source>
        <dbReference type="EMBL" id="MFC5269306.1"/>
    </source>
</evidence>
<keyword evidence="6 15" id="KW-0963">Cytoplasm</keyword>
<dbReference type="PANTHER" id="PTHR13932:SF6">
    <property type="entry name" value="OXYGEN-INDEPENDENT COPROPORPHYRINOGEN III OXIDASE"/>
    <property type="match status" value="1"/>
</dbReference>
<comment type="subcellular location">
    <subcellularLocation>
        <location evidence="1 15">Cytoplasm</location>
    </subcellularLocation>
</comment>
<evidence type="ECO:0000256" key="11">
    <source>
        <dbReference type="ARBA" id="ARBA00023014"/>
    </source>
</evidence>
<feature type="domain" description="Radical SAM core" evidence="16">
    <location>
        <begin position="48"/>
        <end position="285"/>
    </location>
</feature>